<evidence type="ECO:0000259" key="2">
    <source>
        <dbReference type="Pfam" id="PF03159"/>
    </source>
</evidence>
<proteinExistence type="inferred from homology"/>
<dbReference type="AlphaFoldDB" id="A0A0D3KHM5"/>
<dbReference type="Pfam" id="PF03159">
    <property type="entry name" value="XRN_N"/>
    <property type="match status" value="1"/>
</dbReference>
<dbReference type="GeneID" id="17280528"/>
<dbReference type="KEGG" id="ehx:EMIHUDRAFT_45463"/>
<dbReference type="PaxDb" id="2903-EOD35260"/>
<dbReference type="CDD" id="cd18673">
    <property type="entry name" value="PIN_XRN1-2-like"/>
    <property type="match status" value="1"/>
</dbReference>
<dbReference type="GO" id="GO:0000956">
    <property type="term" value="P:nuclear-transcribed mRNA catabolic process"/>
    <property type="evidence" value="ECO:0007669"/>
    <property type="project" value="TreeGrafter"/>
</dbReference>
<feature type="domain" description="Xrn1 N-terminal" evidence="2">
    <location>
        <begin position="1"/>
        <end position="229"/>
    </location>
</feature>
<evidence type="ECO:0000256" key="1">
    <source>
        <dbReference type="ARBA" id="ARBA00038299"/>
    </source>
</evidence>
<dbReference type="PANTHER" id="PTHR12341">
    <property type="entry name" value="5'-&gt;3' EXORIBONUCLEASE"/>
    <property type="match status" value="1"/>
</dbReference>
<dbReference type="STRING" id="2903.R1F8E7"/>
<evidence type="ECO:0000313" key="4">
    <source>
        <dbReference type="Proteomes" id="UP000013827"/>
    </source>
</evidence>
<dbReference type="RefSeq" id="XP_005787689.1">
    <property type="nucleotide sequence ID" value="XM_005787632.1"/>
</dbReference>
<dbReference type="InterPro" id="IPR004859">
    <property type="entry name" value="Xrn1_N"/>
</dbReference>
<dbReference type="GO" id="GO:0003723">
    <property type="term" value="F:RNA binding"/>
    <property type="evidence" value="ECO:0007669"/>
    <property type="project" value="TreeGrafter"/>
</dbReference>
<keyword evidence="4" id="KW-1185">Reference proteome</keyword>
<comment type="similarity">
    <text evidence="1">Belongs to the 5'-3' exonuclease family.</text>
</comment>
<dbReference type="GO" id="GO:0004534">
    <property type="term" value="F:5'-3' RNA exonuclease activity"/>
    <property type="evidence" value="ECO:0007669"/>
    <property type="project" value="TreeGrafter"/>
</dbReference>
<dbReference type="GO" id="GO:0005634">
    <property type="term" value="C:nucleus"/>
    <property type="evidence" value="ECO:0007669"/>
    <property type="project" value="TreeGrafter"/>
</dbReference>
<accession>A0A0D3KHM5</accession>
<sequence length="231" mass="25774">MGVPTFYRYVHDRWPRCLSDCAEPFDALYLDFNGLVHNATHPQDRPAPATRAAMMLEIFRLVDRLVAVARPRRLLYIAVDGVAPRAKMDQQRSRRFLTAEERRVAAVPVSEEAAAAAEAAEPGSGGAACSFDHNAITPGSAFMADLRHSLRYYCASRAASSPAWRRLEVVLSDSAVAGEGEHKIMDFIRQQRRQPGYAPDTSHCIYGLDADLVMLSLATHELRVHLLREWV</sequence>
<dbReference type="Gene3D" id="3.40.50.12390">
    <property type="match status" value="2"/>
</dbReference>
<dbReference type="eggNOG" id="KOG2044">
    <property type="taxonomic scope" value="Eukaryota"/>
</dbReference>
<dbReference type="Proteomes" id="UP000013827">
    <property type="component" value="Unassembled WGS sequence"/>
</dbReference>
<dbReference type="EnsemblProtists" id="EOD35260">
    <property type="protein sequence ID" value="EOD35260"/>
    <property type="gene ID" value="EMIHUDRAFT_45463"/>
</dbReference>
<dbReference type="PANTHER" id="PTHR12341:SF7">
    <property type="entry name" value="5'-3' EXORIBONUCLEASE 1"/>
    <property type="match status" value="1"/>
</dbReference>
<organism evidence="3 4">
    <name type="scientific">Emiliania huxleyi (strain CCMP1516)</name>
    <dbReference type="NCBI Taxonomy" id="280463"/>
    <lineage>
        <taxon>Eukaryota</taxon>
        <taxon>Haptista</taxon>
        <taxon>Haptophyta</taxon>
        <taxon>Prymnesiophyceae</taxon>
        <taxon>Isochrysidales</taxon>
        <taxon>Noelaerhabdaceae</taxon>
        <taxon>Emiliania</taxon>
    </lineage>
</organism>
<reference evidence="3" key="2">
    <citation type="submission" date="2024-10" db="UniProtKB">
        <authorList>
            <consortium name="EnsemblProtists"/>
        </authorList>
    </citation>
    <scope>IDENTIFICATION</scope>
</reference>
<dbReference type="InterPro" id="IPR027073">
    <property type="entry name" value="5_3_exoribonuclease"/>
</dbReference>
<reference evidence="4" key="1">
    <citation type="journal article" date="2013" name="Nature">
        <title>Pan genome of the phytoplankton Emiliania underpins its global distribution.</title>
        <authorList>
            <person name="Read B.A."/>
            <person name="Kegel J."/>
            <person name="Klute M.J."/>
            <person name="Kuo A."/>
            <person name="Lefebvre S.C."/>
            <person name="Maumus F."/>
            <person name="Mayer C."/>
            <person name="Miller J."/>
            <person name="Monier A."/>
            <person name="Salamov A."/>
            <person name="Young J."/>
            <person name="Aguilar M."/>
            <person name="Claverie J.M."/>
            <person name="Frickenhaus S."/>
            <person name="Gonzalez K."/>
            <person name="Herman E.K."/>
            <person name="Lin Y.C."/>
            <person name="Napier J."/>
            <person name="Ogata H."/>
            <person name="Sarno A.F."/>
            <person name="Shmutz J."/>
            <person name="Schroeder D."/>
            <person name="de Vargas C."/>
            <person name="Verret F."/>
            <person name="von Dassow P."/>
            <person name="Valentin K."/>
            <person name="Van de Peer Y."/>
            <person name="Wheeler G."/>
            <person name="Dacks J.B."/>
            <person name="Delwiche C.F."/>
            <person name="Dyhrman S.T."/>
            <person name="Glockner G."/>
            <person name="John U."/>
            <person name="Richards T."/>
            <person name="Worden A.Z."/>
            <person name="Zhang X."/>
            <person name="Grigoriev I.V."/>
            <person name="Allen A.E."/>
            <person name="Bidle K."/>
            <person name="Borodovsky M."/>
            <person name="Bowler C."/>
            <person name="Brownlee C."/>
            <person name="Cock J.M."/>
            <person name="Elias M."/>
            <person name="Gladyshev V.N."/>
            <person name="Groth M."/>
            <person name="Guda C."/>
            <person name="Hadaegh A."/>
            <person name="Iglesias-Rodriguez M.D."/>
            <person name="Jenkins J."/>
            <person name="Jones B.M."/>
            <person name="Lawson T."/>
            <person name="Leese F."/>
            <person name="Lindquist E."/>
            <person name="Lobanov A."/>
            <person name="Lomsadze A."/>
            <person name="Malik S.B."/>
            <person name="Marsh M.E."/>
            <person name="Mackinder L."/>
            <person name="Mock T."/>
            <person name="Mueller-Roeber B."/>
            <person name="Pagarete A."/>
            <person name="Parker M."/>
            <person name="Probert I."/>
            <person name="Quesneville H."/>
            <person name="Raines C."/>
            <person name="Rensing S.A."/>
            <person name="Riano-Pachon D.M."/>
            <person name="Richier S."/>
            <person name="Rokitta S."/>
            <person name="Shiraiwa Y."/>
            <person name="Soanes D.M."/>
            <person name="van der Giezen M."/>
            <person name="Wahlund T.M."/>
            <person name="Williams B."/>
            <person name="Wilson W."/>
            <person name="Wolfe G."/>
            <person name="Wurch L.L."/>
        </authorList>
    </citation>
    <scope>NUCLEOTIDE SEQUENCE</scope>
</reference>
<protein>
    <recommendedName>
        <fullName evidence="2">Xrn1 N-terminal domain-containing protein</fullName>
    </recommendedName>
</protein>
<dbReference type="OMA" id="EMILEVF"/>
<dbReference type="HOGENOM" id="CLU_006038_4_1_1"/>
<name>A0A0D3KHM5_EMIH1</name>
<evidence type="ECO:0000313" key="3">
    <source>
        <dbReference type="EnsemblProtists" id="EOD35260"/>
    </source>
</evidence>